<dbReference type="VEuPathDB" id="FungiDB:SCHCODRAFT_02671717"/>
<feature type="region of interest" description="Disordered" evidence="1">
    <location>
        <begin position="166"/>
        <end position="191"/>
    </location>
</feature>
<evidence type="ECO:0000256" key="1">
    <source>
        <dbReference type="SAM" id="MobiDB-lite"/>
    </source>
</evidence>
<proteinExistence type="predicted"/>
<dbReference type="HOGENOM" id="CLU_1054321_0_0_1"/>
<organism evidence="3">
    <name type="scientific">Schizophyllum commune (strain H4-8 / FGSC 9210)</name>
    <name type="common">Split gill fungus</name>
    <dbReference type="NCBI Taxonomy" id="578458"/>
    <lineage>
        <taxon>Eukaryota</taxon>
        <taxon>Fungi</taxon>
        <taxon>Dikarya</taxon>
        <taxon>Basidiomycota</taxon>
        <taxon>Agaricomycotina</taxon>
        <taxon>Agaricomycetes</taxon>
        <taxon>Agaricomycetidae</taxon>
        <taxon>Agaricales</taxon>
        <taxon>Schizophyllaceae</taxon>
        <taxon>Schizophyllum</taxon>
    </lineage>
</organism>
<evidence type="ECO:0000313" key="3">
    <source>
        <dbReference type="Proteomes" id="UP000007431"/>
    </source>
</evidence>
<feature type="compositionally biased region" description="Pro residues" evidence="1">
    <location>
        <begin position="222"/>
        <end position="231"/>
    </location>
</feature>
<name>D8QFQ9_SCHCM</name>
<feature type="compositionally biased region" description="Basic and acidic residues" evidence="1">
    <location>
        <begin position="7"/>
        <end position="25"/>
    </location>
</feature>
<protein>
    <submittedName>
        <fullName evidence="2">Uncharacterized protein</fullName>
    </submittedName>
</protein>
<reference evidence="2 3" key="1">
    <citation type="journal article" date="2010" name="Nat. Biotechnol.">
        <title>Genome sequence of the model mushroom Schizophyllum commune.</title>
        <authorList>
            <person name="Ohm R.A."/>
            <person name="de Jong J.F."/>
            <person name="Lugones L.G."/>
            <person name="Aerts A."/>
            <person name="Kothe E."/>
            <person name="Stajich J.E."/>
            <person name="de Vries R.P."/>
            <person name="Record E."/>
            <person name="Levasseur A."/>
            <person name="Baker S.E."/>
            <person name="Bartholomew K.A."/>
            <person name="Coutinho P.M."/>
            <person name="Erdmann S."/>
            <person name="Fowler T.J."/>
            <person name="Gathman A.C."/>
            <person name="Lombard V."/>
            <person name="Henrissat B."/>
            <person name="Knabe N."/>
            <person name="Kuees U."/>
            <person name="Lilly W.W."/>
            <person name="Lindquist E."/>
            <person name="Lucas S."/>
            <person name="Magnuson J.K."/>
            <person name="Piumi F."/>
            <person name="Raudaskoski M."/>
            <person name="Salamov A."/>
            <person name="Schmutz J."/>
            <person name="Schwarze F.W.M.R."/>
            <person name="vanKuyk P.A."/>
            <person name="Horton J.S."/>
            <person name="Grigoriev I.V."/>
            <person name="Woesten H.A.B."/>
        </authorList>
    </citation>
    <scope>NUCLEOTIDE SEQUENCE [LARGE SCALE GENOMIC DNA]</scope>
    <source>
        <strain evidence="3">H4-8 / FGSC 9210</strain>
    </source>
</reference>
<dbReference type="KEGG" id="scm:SCHCO_02671717"/>
<sequence>MTSRASAVKDDGGRRETRTRSDGVRKCGPACASFERVLSVLLTQSAMSSAILVDAEPPDRLPATKHLTPPAQKPRLFPPTALNNAIRAALGEPLPASPTATRTHTSPHTGTRIDYTPTRLALSHAGGLRHLFDFAGHRVGSPHDQRIECAVLAYARVNLTDPHPWSGSRAQARYPTTAPTPHAPRETFGPFGRAGREPLLRDDGQFVSRDDASMRYPRAYAPSPPNLPPSSLPALPSTLTNRHPRPLYALRSVLIYHRHPLLDH</sequence>
<dbReference type="InParanoid" id="D8QFQ9"/>
<dbReference type="GeneID" id="9592132"/>
<dbReference type="OrthoDB" id="10334303at2759"/>
<dbReference type="EMBL" id="GL377311">
    <property type="protein sequence ID" value="EFI93459.1"/>
    <property type="molecule type" value="Genomic_DNA"/>
</dbReference>
<dbReference type="AlphaFoldDB" id="D8QFQ9"/>
<feature type="region of interest" description="Disordered" evidence="1">
    <location>
        <begin position="218"/>
        <end position="238"/>
    </location>
</feature>
<dbReference type="Proteomes" id="UP000007431">
    <property type="component" value="Unassembled WGS sequence"/>
</dbReference>
<evidence type="ECO:0000313" key="2">
    <source>
        <dbReference type="EMBL" id="EFI93459.1"/>
    </source>
</evidence>
<accession>D8QFQ9</accession>
<feature type="region of interest" description="Disordered" evidence="1">
    <location>
        <begin position="93"/>
        <end position="113"/>
    </location>
</feature>
<feature type="compositionally biased region" description="Polar residues" evidence="1">
    <location>
        <begin position="98"/>
        <end position="109"/>
    </location>
</feature>
<gene>
    <name evidence="2" type="ORF">SCHCODRAFT_112694</name>
</gene>
<feature type="region of interest" description="Disordered" evidence="1">
    <location>
        <begin position="1"/>
        <end position="25"/>
    </location>
</feature>
<keyword evidence="3" id="KW-1185">Reference proteome</keyword>
<feature type="non-terminal residue" evidence="2">
    <location>
        <position position="264"/>
    </location>
</feature>